<dbReference type="EMBL" id="JAIWYP010000001">
    <property type="protein sequence ID" value="KAH3889070.1"/>
    <property type="molecule type" value="Genomic_DNA"/>
</dbReference>
<evidence type="ECO:0000313" key="2">
    <source>
        <dbReference type="Proteomes" id="UP000828390"/>
    </source>
</evidence>
<reference evidence="1" key="2">
    <citation type="submission" date="2020-11" db="EMBL/GenBank/DDBJ databases">
        <authorList>
            <person name="McCartney M.A."/>
            <person name="Auch B."/>
            <person name="Kono T."/>
            <person name="Mallez S."/>
            <person name="Becker A."/>
            <person name="Gohl D.M."/>
            <person name="Silverstein K.A.T."/>
            <person name="Koren S."/>
            <person name="Bechman K.B."/>
            <person name="Herman A."/>
            <person name="Abrahante J.E."/>
            <person name="Garbe J."/>
        </authorList>
    </citation>
    <scope>NUCLEOTIDE SEQUENCE</scope>
    <source>
        <strain evidence="1">Duluth1</strain>
        <tissue evidence="1">Whole animal</tissue>
    </source>
</reference>
<evidence type="ECO:0000313" key="1">
    <source>
        <dbReference type="EMBL" id="KAH3889070.1"/>
    </source>
</evidence>
<sequence length="86" mass="9280">MRVGIYGRRTRQLRKLHLRPWGRFTEAVASSFTETEAGSFTEAEASCYKEAGSFTEGLVKGCGLIKAGSNRKPEGSLKASVPSVVA</sequence>
<name>A0A9D4N4S7_DREPO</name>
<dbReference type="Proteomes" id="UP000828390">
    <property type="component" value="Unassembled WGS sequence"/>
</dbReference>
<gene>
    <name evidence="1" type="ORF">DPMN_013118</name>
</gene>
<keyword evidence="2" id="KW-1185">Reference proteome</keyword>
<proteinExistence type="predicted"/>
<organism evidence="1 2">
    <name type="scientific">Dreissena polymorpha</name>
    <name type="common">Zebra mussel</name>
    <name type="synonym">Mytilus polymorpha</name>
    <dbReference type="NCBI Taxonomy" id="45954"/>
    <lineage>
        <taxon>Eukaryota</taxon>
        <taxon>Metazoa</taxon>
        <taxon>Spiralia</taxon>
        <taxon>Lophotrochozoa</taxon>
        <taxon>Mollusca</taxon>
        <taxon>Bivalvia</taxon>
        <taxon>Autobranchia</taxon>
        <taxon>Heteroconchia</taxon>
        <taxon>Euheterodonta</taxon>
        <taxon>Imparidentia</taxon>
        <taxon>Neoheterodontei</taxon>
        <taxon>Myida</taxon>
        <taxon>Dreissenoidea</taxon>
        <taxon>Dreissenidae</taxon>
        <taxon>Dreissena</taxon>
    </lineage>
</organism>
<accession>A0A9D4N4S7</accession>
<comment type="caution">
    <text evidence="1">The sequence shown here is derived from an EMBL/GenBank/DDBJ whole genome shotgun (WGS) entry which is preliminary data.</text>
</comment>
<dbReference type="AlphaFoldDB" id="A0A9D4N4S7"/>
<reference evidence="1" key="1">
    <citation type="journal article" date="2019" name="bioRxiv">
        <title>The Genome of the Zebra Mussel, Dreissena polymorpha: A Resource for Invasive Species Research.</title>
        <authorList>
            <person name="McCartney M.A."/>
            <person name="Auch B."/>
            <person name="Kono T."/>
            <person name="Mallez S."/>
            <person name="Zhang Y."/>
            <person name="Obille A."/>
            <person name="Becker A."/>
            <person name="Abrahante J.E."/>
            <person name="Garbe J."/>
            <person name="Badalamenti J.P."/>
            <person name="Herman A."/>
            <person name="Mangelson H."/>
            <person name="Liachko I."/>
            <person name="Sullivan S."/>
            <person name="Sone E.D."/>
            <person name="Koren S."/>
            <person name="Silverstein K.A.T."/>
            <person name="Beckman K.B."/>
            <person name="Gohl D.M."/>
        </authorList>
    </citation>
    <scope>NUCLEOTIDE SEQUENCE</scope>
    <source>
        <strain evidence="1">Duluth1</strain>
        <tissue evidence="1">Whole animal</tissue>
    </source>
</reference>
<protein>
    <submittedName>
        <fullName evidence="1">Uncharacterized protein</fullName>
    </submittedName>
</protein>